<feature type="domain" description="SF4 helicase" evidence="19">
    <location>
        <begin position="653"/>
        <end position="718"/>
    </location>
</feature>
<feature type="region of interest" description="Disordered" evidence="18">
    <location>
        <begin position="722"/>
        <end position="753"/>
    </location>
</feature>
<dbReference type="Gene3D" id="2.170.16.10">
    <property type="entry name" value="Hedgehog/Intein (Hint) domain"/>
    <property type="match status" value="1"/>
</dbReference>
<gene>
    <name evidence="20" type="ORF">GGR28_001452</name>
</gene>
<dbReference type="NCBIfam" id="TIGR00665">
    <property type="entry name" value="DnaB"/>
    <property type="match status" value="1"/>
</dbReference>
<evidence type="ECO:0000313" key="21">
    <source>
        <dbReference type="Proteomes" id="UP000576209"/>
    </source>
</evidence>
<protein>
    <recommendedName>
        <fullName evidence="16 17">Replicative DNA helicase</fullName>
        <ecNumber evidence="16 17">5.6.2.3</ecNumber>
    </recommendedName>
</protein>
<keyword evidence="3 17" id="KW-0235">DNA replication</keyword>
<evidence type="ECO:0000256" key="13">
    <source>
        <dbReference type="ARBA" id="ARBA00044932"/>
    </source>
</evidence>
<feature type="domain" description="SF4 helicase" evidence="19">
    <location>
        <begin position="209"/>
        <end position="417"/>
    </location>
</feature>
<evidence type="ECO:0000256" key="12">
    <source>
        <dbReference type="ARBA" id="ARBA00023235"/>
    </source>
</evidence>
<comment type="function">
    <text evidence="14 17">The intein is an endonuclease.</text>
</comment>
<evidence type="ECO:0000256" key="5">
    <source>
        <dbReference type="ARBA" id="ARBA00022741"/>
    </source>
</evidence>
<evidence type="ECO:0000256" key="11">
    <source>
        <dbReference type="ARBA" id="ARBA00023125"/>
    </source>
</evidence>
<dbReference type="InterPro" id="IPR030934">
    <property type="entry name" value="Intein_C"/>
</dbReference>
<evidence type="ECO:0000256" key="18">
    <source>
        <dbReference type="SAM" id="MobiDB-lite"/>
    </source>
</evidence>
<dbReference type="SUPFAM" id="SSF52540">
    <property type="entry name" value="P-loop containing nucleoside triphosphate hydrolases"/>
    <property type="match status" value="1"/>
</dbReference>
<dbReference type="InterPro" id="IPR036844">
    <property type="entry name" value="Hint_dom_sf"/>
</dbReference>
<dbReference type="SMART" id="SM00305">
    <property type="entry name" value="HintC"/>
    <property type="match status" value="1"/>
</dbReference>
<evidence type="ECO:0000256" key="3">
    <source>
        <dbReference type="ARBA" id="ARBA00022705"/>
    </source>
</evidence>
<dbReference type="Gene3D" id="3.40.50.300">
    <property type="entry name" value="P-loop containing nucleotide triphosphate hydrolases"/>
    <property type="match status" value="2"/>
</dbReference>
<dbReference type="Proteomes" id="UP000576209">
    <property type="component" value="Unassembled WGS sequence"/>
</dbReference>
<organism evidence="20 21">
    <name type="scientific">Neolewinella aquimaris</name>
    <dbReference type="NCBI Taxonomy" id="1835722"/>
    <lineage>
        <taxon>Bacteria</taxon>
        <taxon>Pseudomonadati</taxon>
        <taxon>Bacteroidota</taxon>
        <taxon>Saprospiria</taxon>
        <taxon>Saprospirales</taxon>
        <taxon>Lewinellaceae</taxon>
        <taxon>Neolewinella</taxon>
    </lineage>
</organism>
<dbReference type="Gene3D" id="1.10.860.10">
    <property type="entry name" value="DNAb Helicase, Chain A"/>
    <property type="match status" value="1"/>
</dbReference>
<comment type="caution">
    <text evidence="20">The sequence shown here is derived from an EMBL/GenBank/DDBJ whole genome shotgun (WGS) entry which is preliminary data.</text>
</comment>
<evidence type="ECO:0000256" key="14">
    <source>
        <dbReference type="ARBA" id="ARBA00044940"/>
    </source>
</evidence>
<evidence type="ECO:0000313" key="20">
    <source>
        <dbReference type="EMBL" id="MBB4078835.1"/>
    </source>
</evidence>
<name>A0A840E5C1_9BACT</name>
<keyword evidence="12" id="KW-0413">Isomerase</keyword>
<dbReference type="FunFam" id="1.10.860.10:FF:000001">
    <property type="entry name" value="Replicative DNA helicase"/>
    <property type="match status" value="1"/>
</dbReference>
<dbReference type="GO" id="GO:0016787">
    <property type="term" value="F:hydrolase activity"/>
    <property type="evidence" value="ECO:0007669"/>
    <property type="project" value="UniProtKB-KW"/>
</dbReference>
<comment type="function">
    <text evidence="13 17">The main replicative DNA helicase, it participates in initiation and elongation during chromosome replication. Travels ahead of the DNA replisome, separating dsDNA into templates for DNA synthesis. A processive ATP-dependent 5'-3' DNA helicase it has DNA-dependent ATPase activity.</text>
</comment>
<dbReference type="GO" id="GO:0003677">
    <property type="term" value="F:DNA binding"/>
    <property type="evidence" value="ECO:0007669"/>
    <property type="project" value="UniProtKB-UniRule"/>
</dbReference>
<keyword evidence="11 17" id="KW-0238">DNA-binding</keyword>
<feature type="compositionally biased region" description="Low complexity" evidence="18">
    <location>
        <begin position="722"/>
        <end position="735"/>
    </location>
</feature>
<evidence type="ECO:0000259" key="19">
    <source>
        <dbReference type="PROSITE" id="PS51199"/>
    </source>
</evidence>
<evidence type="ECO:0000256" key="1">
    <source>
        <dbReference type="ARBA" id="ARBA00008428"/>
    </source>
</evidence>
<dbReference type="GO" id="GO:0043139">
    <property type="term" value="F:5'-3' DNA helicase activity"/>
    <property type="evidence" value="ECO:0007669"/>
    <property type="project" value="UniProtKB-EC"/>
</dbReference>
<keyword evidence="21" id="KW-1185">Reference proteome</keyword>
<dbReference type="GO" id="GO:0016539">
    <property type="term" value="P:intein-mediated protein splicing"/>
    <property type="evidence" value="ECO:0007669"/>
    <property type="project" value="InterPro"/>
</dbReference>
<dbReference type="PROSITE" id="PS50817">
    <property type="entry name" value="INTEIN_N_TER"/>
    <property type="match status" value="1"/>
</dbReference>
<dbReference type="InterPro" id="IPR006142">
    <property type="entry name" value="INTEIN"/>
</dbReference>
<feature type="compositionally biased region" description="Basic and acidic residues" evidence="18">
    <location>
        <begin position="1"/>
        <end position="11"/>
    </location>
</feature>
<evidence type="ECO:0000256" key="9">
    <source>
        <dbReference type="ARBA" id="ARBA00022840"/>
    </source>
</evidence>
<dbReference type="InterPro" id="IPR016136">
    <property type="entry name" value="DNA_helicase_N/primase_C"/>
</dbReference>
<dbReference type="Pfam" id="PF00772">
    <property type="entry name" value="DnaB"/>
    <property type="match status" value="1"/>
</dbReference>
<dbReference type="InterPro" id="IPR007693">
    <property type="entry name" value="DNA_helicase_DnaB-like_N"/>
</dbReference>
<dbReference type="CDD" id="cd00081">
    <property type="entry name" value="Hint"/>
    <property type="match status" value="1"/>
</dbReference>
<dbReference type="GO" id="GO:1990077">
    <property type="term" value="C:primosome complex"/>
    <property type="evidence" value="ECO:0007669"/>
    <property type="project" value="UniProtKB-UniRule"/>
</dbReference>
<dbReference type="InterPro" id="IPR003586">
    <property type="entry name" value="Hint_dom_C"/>
</dbReference>
<dbReference type="NCBIfam" id="TIGR01443">
    <property type="entry name" value="intein_Cterm"/>
    <property type="match status" value="1"/>
</dbReference>
<dbReference type="SUPFAM" id="SSF48024">
    <property type="entry name" value="N-terminal domain of DnaB helicase"/>
    <property type="match status" value="1"/>
</dbReference>
<comment type="similarity">
    <text evidence="1 17">Belongs to the helicase family. DnaB subfamily.</text>
</comment>
<evidence type="ECO:0000256" key="10">
    <source>
        <dbReference type="ARBA" id="ARBA00023000"/>
    </source>
</evidence>
<dbReference type="SMART" id="SM00306">
    <property type="entry name" value="HintN"/>
    <property type="match status" value="1"/>
</dbReference>
<dbReference type="InterPro" id="IPR007692">
    <property type="entry name" value="DNA_helicase_DnaB"/>
</dbReference>
<feature type="compositionally biased region" description="Polar residues" evidence="18">
    <location>
        <begin position="12"/>
        <end position="24"/>
    </location>
</feature>
<evidence type="ECO:0000256" key="16">
    <source>
        <dbReference type="NCBIfam" id="TIGR00665"/>
    </source>
</evidence>
<dbReference type="AlphaFoldDB" id="A0A840E5C1"/>
<dbReference type="NCBIfam" id="TIGR01445">
    <property type="entry name" value="intein_Nterm"/>
    <property type="match status" value="1"/>
</dbReference>
<evidence type="ECO:0000256" key="8">
    <source>
        <dbReference type="ARBA" id="ARBA00022813"/>
    </source>
</evidence>
<keyword evidence="5 17" id="KW-0547">Nucleotide-binding</keyword>
<evidence type="ECO:0000256" key="2">
    <source>
        <dbReference type="ARBA" id="ARBA00022515"/>
    </source>
</evidence>
<dbReference type="InterPro" id="IPR036185">
    <property type="entry name" value="DNA_heli_DnaB-like_N_sf"/>
</dbReference>
<dbReference type="InterPro" id="IPR003587">
    <property type="entry name" value="Hint_dom_N"/>
</dbReference>
<dbReference type="InterPro" id="IPR006141">
    <property type="entry name" value="Intein_N"/>
</dbReference>
<keyword evidence="6 17" id="KW-0378">Hydrolase</keyword>
<dbReference type="SUPFAM" id="SSF51294">
    <property type="entry name" value="Hedgehog/intein (Hint) domain"/>
    <property type="match status" value="1"/>
</dbReference>
<keyword evidence="9 17" id="KW-0067">ATP-binding</keyword>
<dbReference type="GO" id="GO:0005829">
    <property type="term" value="C:cytosol"/>
    <property type="evidence" value="ECO:0007669"/>
    <property type="project" value="TreeGrafter"/>
</dbReference>
<keyword evidence="8" id="KW-0068">Autocatalytic cleavage</keyword>
<dbReference type="EMBL" id="JACIFF010000003">
    <property type="protein sequence ID" value="MBB4078835.1"/>
    <property type="molecule type" value="Genomic_DNA"/>
</dbReference>
<feature type="region of interest" description="Disordered" evidence="18">
    <location>
        <begin position="1"/>
        <end position="24"/>
    </location>
</feature>
<evidence type="ECO:0000256" key="17">
    <source>
        <dbReference type="RuleBase" id="RU362085"/>
    </source>
</evidence>
<dbReference type="RefSeq" id="WP_221233831.1">
    <property type="nucleotide sequence ID" value="NZ_JACIFF010000003.1"/>
</dbReference>
<keyword evidence="7 17" id="KW-0347">Helicase</keyword>
<evidence type="ECO:0000256" key="15">
    <source>
        <dbReference type="ARBA" id="ARBA00048954"/>
    </source>
</evidence>
<proteinExistence type="inferred from homology"/>
<evidence type="ECO:0000256" key="4">
    <source>
        <dbReference type="ARBA" id="ARBA00022737"/>
    </source>
</evidence>
<evidence type="ECO:0000256" key="7">
    <source>
        <dbReference type="ARBA" id="ARBA00022806"/>
    </source>
</evidence>
<dbReference type="GO" id="GO:0006269">
    <property type="term" value="P:DNA replication, synthesis of primer"/>
    <property type="evidence" value="ECO:0007669"/>
    <property type="project" value="UniProtKB-UniRule"/>
</dbReference>
<keyword evidence="10" id="KW-0651">Protein splicing</keyword>
<dbReference type="InterPro" id="IPR027417">
    <property type="entry name" value="P-loop_NTPase"/>
</dbReference>
<comment type="catalytic activity">
    <reaction evidence="15 17">
        <text>ATP + H2O = ADP + phosphate + H(+)</text>
        <dbReference type="Rhea" id="RHEA:13065"/>
        <dbReference type="ChEBI" id="CHEBI:15377"/>
        <dbReference type="ChEBI" id="CHEBI:15378"/>
        <dbReference type="ChEBI" id="CHEBI:30616"/>
        <dbReference type="ChEBI" id="CHEBI:43474"/>
        <dbReference type="ChEBI" id="CHEBI:456216"/>
        <dbReference type="EC" id="5.6.2.3"/>
    </reaction>
</comment>
<evidence type="ECO:0000256" key="6">
    <source>
        <dbReference type="ARBA" id="ARBA00022801"/>
    </source>
</evidence>
<dbReference type="Pfam" id="PF03796">
    <property type="entry name" value="DnaB_C"/>
    <property type="match status" value="1"/>
</dbReference>
<dbReference type="GO" id="GO:0005524">
    <property type="term" value="F:ATP binding"/>
    <property type="evidence" value="ECO:0007669"/>
    <property type="project" value="UniProtKB-UniRule"/>
</dbReference>
<dbReference type="PROSITE" id="PS51199">
    <property type="entry name" value="SF4_HELICASE"/>
    <property type="match status" value="2"/>
</dbReference>
<dbReference type="CDD" id="cd00984">
    <property type="entry name" value="DnaB_C"/>
    <property type="match status" value="1"/>
</dbReference>
<reference evidence="20 21" key="1">
    <citation type="submission" date="2020-08" db="EMBL/GenBank/DDBJ databases">
        <title>Genomic Encyclopedia of Type Strains, Phase IV (KMG-IV): sequencing the most valuable type-strain genomes for metagenomic binning, comparative biology and taxonomic classification.</title>
        <authorList>
            <person name="Goeker M."/>
        </authorList>
    </citation>
    <scope>NUCLEOTIDE SEQUENCE [LARGE SCALE GENOMIC DNA]</scope>
    <source>
        <strain evidence="20 21">DSM 105137</strain>
    </source>
</reference>
<dbReference type="PRINTS" id="PR00379">
    <property type="entry name" value="INTEIN"/>
</dbReference>
<keyword evidence="4" id="KW-0677">Repeat</keyword>
<sequence length="753" mass="83285">MAKDKKMERRNYNGNGSTATAYSNRSRLEEANLPAYSKLPPQAPDLEEAILSAILIEREAMTKVLDIISADSFYKPAHQAIYRSMRRLFERSQPIDLLMVMEDLRKHEELEVVGGAAYLAQLTSKVTSSANIEYHARIVTEKFIQRELIRTSTEIIKDAYEDGTDVLDLLDKAGNFVFEITERNMGKQVADMGTLANQLMDQLTMLREKEDGLTGIPTGFTELDRLTSGLQSSDLIIVAARPAMGKTSFVLSMARNAAAEFGHGVAIFSLEMSAAQLAGRIFSQDAEVNGQKMRNGKFDDDEWVRLVEAMNRIGEAPIYIDDTAGINVFELRAKCRRLKLEKGISMVIIDYLQLMSGTGEANKGGNREQEVSAISRALKGLAKELEVPVIALSQLSRAVETRGGDKRPQLSDLRESGCLTGDTLVTLAGDGRRIPIRELVQKHPRGGFRVWASNEQHQLVPAMVTAAFSTGTKMTYRLRTGLGRTIRATANHKFLTVDGWKRLDELSVGDHLATPRCIPNIGQPPSERTEAELALLGHLIGDGCTLPRHCIQYTTRERDLAEQVAELATTRQMQAELEMSYCGTALYKSNLSRERASTVAAVTNCGELADLASSDLFWDSIVSIEEAGMEEVFDLTVPGPHNFVANDVVVHNSIEQDADMVMFLYRPEYYKITEDEQGNSLAGIAEIIIGKNRHGEAKDIRLRFDSDFARFSDLDDPDFDLLPSGAITGGQPQQPYGGGTLPSKMNTDDDIPF</sequence>
<dbReference type="PANTHER" id="PTHR30153:SF2">
    <property type="entry name" value="REPLICATIVE DNA HELICASE"/>
    <property type="match status" value="1"/>
</dbReference>
<dbReference type="PANTHER" id="PTHR30153">
    <property type="entry name" value="REPLICATIVE DNA HELICASE DNAB"/>
    <property type="match status" value="1"/>
</dbReference>
<dbReference type="InterPro" id="IPR007694">
    <property type="entry name" value="DNA_helicase_DnaB-like_C"/>
</dbReference>
<dbReference type="PROSITE" id="PS50818">
    <property type="entry name" value="INTEIN_C_TER"/>
    <property type="match status" value="1"/>
</dbReference>
<accession>A0A840E5C1</accession>
<dbReference type="EC" id="5.6.2.3" evidence="16 17"/>
<keyword evidence="2 17" id="KW-0639">Primosome</keyword>
<dbReference type="Pfam" id="PF14890">
    <property type="entry name" value="Intein_splicing"/>
    <property type="match status" value="1"/>
</dbReference>